<evidence type="ECO:0000313" key="7">
    <source>
        <dbReference type="Proteomes" id="UP000002320"/>
    </source>
</evidence>
<keyword evidence="4" id="KW-0732">Signal</keyword>
<dbReference type="InParanoid" id="B0X985"/>
<dbReference type="Pfam" id="PF00201">
    <property type="entry name" value="UDPGT"/>
    <property type="match status" value="1"/>
</dbReference>
<dbReference type="STRING" id="7176.B0X985"/>
<dbReference type="EMBL" id="DS232524">
    <property type="protein sequence ID" value="EDS43017.1"/>
    <property type="molecule type" value="Genomic_DNA"/>
</dbReference>
<reference evidence="6" key="2">
    <citation type="submission" date="2020-05" db="UniProtKB">
        <authorList>
            <consortium name="EnsemblMetazoa"/>
        </authorList>
    </citation>
    <scope>IDENTIFICATION</scope>
    <source>
        <strain evidence="6">JHB</strain>
    </source>
</reference>
<dbReference type="VEuPathDB" id="VectorBase:CQUJHB013204"/>
<dbReference type="OrthoDB" id="5835829at2759"/>
<proteinExistence type="inferred from homology"/>
<comment type="similarity">
    <text evidence="1">Belongs to the UDP-glycosyltransferase family.</text>
</comment>
<dbReference type="InterPro" id="IPR050271">
    <property type="entry name" value="UDP-glycosyltransferase"/>
</dbReference>
<feature type="signal peptide" evidence="4">
    <location>
        <begin position="1"/>
        <end position="23"/>
    </location>
</feature>
<evidence type="ECO:0000256" key="2">
    <source>
        <dbReference type="ARBA" id="ARBA00022676"/>
    </source>
</evidence>
<sequence length="390" mass="44202">MKSVRLVVVVAAMLAVWLLPVNSDRILAIFPSPAKSHQIVFRAFVDGLLARGHQLTVMSPDPFETDNPNITQIDWSYGYKVVNEIGDVAKVTQEGWSAFRVITKLLSVAERLVEVELAHPEVQAMIQNPVEQFDAVVVEYFMMPPFHAFAELYNAPLIGITSIDSVAYAHDIVGNVANIMTHPEMIHSFSRDLCFWQRIWAFATRIVSDYYMFPMSFKKMDEIIEFNFGTNMSISYELMNRLDFLMTNVEPALGFVRPTVPQAIQLGFLHVKPPKPLPKGLQRYLDSSEHGVIYFSFGTLIRTQSLHSVIVRILLETFKTLKYDVLWKVDERIDLSNATNVKVVRWVPQQDVLVNSNSTRSTKLDKEKSECESPAKGNVACDTHICVSTV</sequence>
<keyword evidence="3 5" id="KW-0808">Transferase</keyword>
<evidence type="ECO:0000256" key="3">
    <source>
        <dbReference type="ARBA" id="ARBA00022679"/>
    </source>
</evidence>
<dbReference type="PANTHER" id="PTHR48043">
    <property type="entry name" value="EG:EG0003.4 PROTEIN-RELATED"/>
    <property type="match status" value="1"/>
</dbReference>
<keyword evidence="7" id="KW-1185">Reference proteome</keyword>
<organism>
    <name type="scientific">Culex quinquefasciatus</name>
    <name type="common">Southern house mosquito</name>
    <name type="synonym">Culex pungens</name>
    <dbReference type="NCBI Taxonomy" id="7176"/>
    <lineage>
        <taxon>Eukaryota</taxon>
        <taxon>Metazoa</taxon>
        <taxon>Ecdysozoa</taxon>
        <taxon>Arthropoda</taxon>
        <taxon>Hexapoda</taxon>
        <taxon>Insecta</taxon>
        <taxon>Pterygota</taxon>
        <taxon>Neoptera</taxon>
        <taxon>Endopterygota</taxon>
        <taxon>Diptera</taxon>
        <taxon>Nematocera</taxon>
        <taxon>Culicoidea</taxon>
        <taxon>Culicidae</taxon>
        <taxon>Culicinae</taxon>
        <taxon>Culicini</taxon>
        <taxon>Culex</taxon>
        <taxon>Culex</taxon>
    </lineage>
</organism>
<evidence type="ECO:0000313" key="6">
    <source>
        <dbReference type="EnsemblMetazoa" id="CPIJ015997-PA"/>
    </source>
</evidence>
<dbReference type="OMA" id="YSRDYSI"/>
<dbReference type="CDD" id="cd03784">
    <property type="entry name" value="GT1_Gtf-like"/>
    <property type="match status" value="1"/>
</dbReference>
<dbReference type="PANTHER" id="PTHR48043:SF145">
    <property type="entry name" value="FI06409P-RELATED"/>
    <property type="match status" value="1"/>
</dbReference>
<gene>
    <name evidence="6" type="primary">6049452</name>
    <name evidence="5" type="ORF">CpipJ_CPIJ015997</name>
</gene>
<dbReference type="KEGG" id="cqu:CpipJ_CPIJ015997"/>
<protein>
    <submittedName>
        <fullName evidence="5 6">Glucosyl/glucuronosyl transferase</fullName>
    </submittedName>
</protein>
<dbReference type="eggNOG" id="KOG1192">
    <property type="taxonomic scope" value="Eukaryota"/>
</dbReference>
<keyword evidence="2" id="KW-0328">Glycosyltransferase</keyword>
<dbReference type="GO" id="GO:0008194">
    <property type="term" value="F:UDP-glycosyltransferase activity"/>
    <property type="evidence" value="ECO:0007669"/>
    <property type="project" value="InterPro"/>
</dbReference>
<reference evidence="5" key="1">
    <citation type="submission" date="2007-03" db="EMBL/GenBank/DDBJ databases">
        <title>Annotation of Culex pipiens quinquefasciatus.</title>
        <authorList>
            <consortium name="The Broad Institute Genome Sequencing Platform"/>
            <person name="Atkinson P.W."/>
            <person name="Hemingway J."/>
            <person name="Christensen B.M."/>
            <person name="Higgs S."/>
            <person name="Kodira C."/>
            <person name="Hannick L."/>
            <person name="Megy K."/>
            <person name="O'Leary S."/>
            <person name="Pearson M."/>
            <person name="Haas B.J."/>
            <person name="Mauceli E."/>
            <person name="Wortman J.R."/>
            <person name="Lee N.H."/>
            <person name="Guigo R."/>
            <person name="Stanke M."/>
            <person name="Alvarado L."/>
            <person name="Amedeo P."/>
            <person name="Antoine C.H."/>
            <person name="Arensburger P."/>
            <person name="Bidwell S.L."/>
            <person name="Crawford M."/>
            <person name="Camaro F."/>
            <person name="Devon K."/>
            <person name="Engels R."/>
            <person name="Hammond M."/>
            <person name="Howarth C."/>
            <person name="Koehrsen M."/>
            <person name="Lawson D."/>
            <person name="Montgomery P."/>
            <person name="Nene V."/>
            <person name="Nusbaum C."/>
            <person name="Puiu D."/>
            <person name="Romero-Severson J."/>
            <person name="Severson D.W."/>
            <person name="Shumway M."/>
            <person name="Sisk P."/>
            <person name="Stolte C."/>
            <person name="Zeng Q."/>
            <person name="Eisenstadt E."/>
            <person name="Fraser-Liggett C."/>
            <person name="Strausberg R."/>
            <person name="Galagan J."/>
            <person name="Birren B."/>
            <person name="Collins F.H."/>
        </authorList>
    </citation>
    <scope>NUCLEOTIDE SEQUENCE [LARGE SCALE GENOMIC DNA]</scope>
    <source>
        <strain evidence="5">JHB</strain>
    </source>
</reference>
<name>B0X985_CULQU</name>
<dbReference type="Gene3D" id="3.40.50.2000">
    <property type="entry name" value="Glycogen Phosphorylase B"/>
    <property type="match status" value="2"/>
</dbReference>
<dbReference type="HOGENOM" id="CLU_012949_0_1_1"/>
<feature type="chain" id="PRO_5011409093" evidence="4">
    <location>
        <begin position="24"/>
        <end position="390"/>
    </location>
</feature>
<evidence type="ECO:0000256" key="4">
    <source>
        <dbReference type="SAM" id="SignalP"/>
    </source>
</evidence>
<dbReference type="AlphaFoldDB" id="B0X985"/>
<dbReference type="VEuPathDB" id="VectorBase:CPIJ015997"/>
<dbReference type="Proteomes" id="UP000002320">
    <property type="component" value="Unassembled WGS sequence"/>
</dbReference>
<accession>B0X985</accession>
<evidence type="ECO:0000256" key="1">
    <source>
        <dbReference type="ARBA" id="ARBA00009995"/>
    </source>
</evidence>
<evidence type="ECO:0000313" key="5">
    <source>
        <dbReference type="EMBL" id="EDS43017.1"/>
    </source>
</evidence>
<dbReference type="EnsemblMetazoa" id="CPIJ015997-RA">
    <property type="protein sequence ID" value="CPIJ015997-PA"/>
    <property type="gene ID" value="CPIJ015997"/>
</dbReference>
<dbReference type="SUPFAM" id="SSF53756">
    <property type="entry name" value="UDP-Glycosyltransferase/glycogen phosphorylase"/>
    <property type="match status" value="1"/>
</dbReference>
<dbReference type="InterPro" id="IPR002213">
    <property type="entry name" value="UDP_glucos_trans"/>
</dbReference>